<evidence type="ECO:0000313" key="3">
    <source>
        <dbReference type="Proteomes" id="UP000023152"/>
    </source>
</evidence>
<dbReference type="InterPro" id="IPR027417">
    <property type="entry name" value="P-loop_NTPase"/>
</dbReference>
<dbReference type="GO" id="GO:0003676">
    <property type="term" value="F:nucleic acid binding"/>
    <property type="evidence" value="ECO:0007669"/>
    <property type="project" value="InterPro"/>
</dbReference>
<dbReference type="Gene3D" id="3.40.50.300">
    <property type="entry name" value="P-loop containing nucleotide triphosphate hydrolases"/>
    <property type="match status" value="1"/>
</dbReference>
<dbReference type="GO" id="GO:0005524">
    <property type="term" value="F:ATP binding"/>
    <property type="evidence" value="ECO:0007669"/>
    <property type="project" value="InterPro"/>
</dbReference>
<name>X6LS08_RETFI</name>
<dbReference type="Proteomes" id="UP000023152">
    <property type="component" value="Unassembled WGS sequence"/>
</dbReference>
<dbReference type="GO" id="GO:0004386">
    <property type="term" value="F:helicase activity"/>
    <property type="evidence" value="ECO:0007669"/>
    <property type="project" value="UniProtKB-KW"/>
</dbReference>
<dbReference type="InterPro" id="IPR011545">
    <property type="entry name" value="DEAD/DEAH_box_helicase_dom"/>
</dbReference>
<feature type="domain" description="DEAD/DEAH-box helicase" evidence="1">
    <location>
        <begin position="38"/>
        <end position="102"/>
    </location>
</feature>
<keyword evidence="2" id="KW-0347">Helicase</keyword>
<dbReference type="SUPFAM" id="SSF52540">
    <property type="entry name" value="P-loop containing nucleoside triphosphate hydrolases"/>
    <property type="match status" value="1"/>
</dbReference>
<accession>X6LS08</accession>
<keyword evidence="2" id="KW-0378">Hydrolase</keyword>
<dbReference type="AlphaFoldDB" id="X6LS08"/>
<organism evidence="2 3">
    <name type="scientific">Reticulomyxa filosa</name>
    <dbReference type="NCBI Taxonomy" id="46433"/>
    <lineage>
        <taxon>Eukaryota</taxon>
        <taxon>Sar</taxon>
        <taxon>Rhizaria</taxon>
        <taxon>Retaria</taxon>
        <taxon>Foraminifera</taxon>
        <taxon>Monothalamids</taxon>
        <taxon>Reticulomyxidae</taxon>
        <taxon>Reticulomyxa</taxon>
    </lineage>
</organism>
<proteinExistence type="predicted"/>
<keyword evidence="2" id="KW-0067">ATP-binding</keyword>
<sequence>MLGYGKASITGAATNHYTDINVYKINKQNTLSKYKTTAITNRLVSHLKAGNLSLTGIEIVAIDEADLVMAHDFELDIREITLNMSSSRKHQIFVCSTTLNPHTTDLQKHFLMHHPTVIQIDQVSFAKINN</sequence>
<gene>
    <name evidence="2" type="ORF">RFI_32703</name>
</gene>
<keyword evidence="3" id="KW-1185">Reference proteome</keyword>
<keyword evidence="2" id="KW-0547">Nucleotide-binding</keyword>
<evidence type="ECO:0000313" key="2">
    <source>
        <dbReference type="EMBL" id="ETO04693.1"/>
    </source>
</evidence>
<evidence type="ECO:0000259" key="1">
    <source>
        <dbReference type="Pfam" id="PF00270"/>
    </source>
</evidence>
<dbReference type="Pfam" id="PF00270">
    <property type="entry name" value="DEAD"/>
    <property type="match status" value="1"/>
</dbReference>
<protein>
    <submittedName>
        <fullName evidence="2">ATP-dependent RNA helicase dbp2</fullName>
    </submittedName>
</protein>
<comment type="caution">
    <text evidence="2">The sequence shown here is derived from an EMBL/GenBank/DDBJ whole genome shotgun (WGS) entry which is preliminary data.</text>
</comment>
<dbReference type="EMBL" id="ASPP01029049">
    <property type="protein sequence ID" value="ETO04693.1"/>
    <property type="molecule type" value="Genomic_DNA"/>
</dbReference>
<reference evidence="2 3" key="1">
    <citation type="journal article" date="2013" name="Curr. Biol.">
        <title>The Genome of the Foraminiferan Reticulomyxa filosa.</title>
        <authorList>
            <person name="Glockner G."/>
            <person name="Hulsmann N."/>
            <person name="Schleicher M."/>
            <person name="Noegel A.A."/>
            <person name="Eichinger L."/>
            <person name="Gallinger C."/>
            <person name="Pawlowski J."/>
            <person name="Sierra R."/>
            <person name="Euteneuer U."/>
            <person name="Pillet L."/>
            <person name="Moustafa A."/>
            <person name="Platzer M."/>
            <person name="Groth M."/>
            <person name="Szafranski K."/>
            <person name="Schliwa M."/>
        </authorList>
    </citation>
    <scope>NUCLEOTIDE SEQUENCE [LARGE SCALE GENOMIC DNA]</scope>
</reference>